<dbReference type="EMBL" id="KE524775">
    <property type="protein sequence ID" value="KFB36291.1"/>
    <property type="molecule type" value="Genomic_DNA"/>
</dbReference>
<evidence type="ECO:0000313" key="3">
    <source>
        <dbReference type="Proteomes" id="UP000030765"/>
    </source>
</evidence>
<name>A0A084VE97_ANOSI</name>
<dbReference type="EnsemblMetazoa" id="ASIC003412-RA">
    <property type="protein sequence ID" value="ASIC003412-PA"/>
    <property type="gene ID" value="ASIC003412"/>
</dbReference>
<sequence>MPGQTYPLDRVVQEVIILFLVIKQTGPDIDHGTRTRQTVAAGVVTGRNQE</sequence>
<dbReference type="Proteomes" id="UP000030765">
    <property type="component" value="Unassembled WGS sequence"/>
</dbReference>
<reference evidence="1 3" key="1">
    <citation type="journal article" date="2014" name="BMC Genomics">
        <title>Genome sequence of Anopheles sinensis provides insight into genetics basis of mosquito competence for malaria parasites.</title>
        <authorList>
            <person name="Zhou D."/>
            <person name="Zhang D."/>
            <person name="Ding G."/>
            <person name="Shi L."/>
            <person name="Hou Q."/>
            <person name="Ye Y."/>
            <person name="Xu Y."/>
            <person name="Zhou H."/>
            <person name="Xiong C."/>
            <person name="Li S."/>
            <person name="Yu J."/>
            <person name="Hong S."/>
            <person name="Yu X."/>
            <person name="Zou P."/>
            <person name="Chen C."/>
            <person name="Chang X."/>
            <person name="Wang W."/>
            <person name="Lv Y."/>
            <person name="Sun Y."/>
            <person name="Ma L."/>
            <person name="Shen B."/>
            <person name="Zhu C."/>
        </authorList>
    </citation>
    <scope>NUCLEOTIDE SEQUENCE [LARGE SCALE GENOMIC DNA]</scope>
</reference>
<proteinExistence type="predicted"/>
<keyword evidence="3" id="KW-1185">Reference proteome</keyword>
<dbReference type="AlphaFoldDB" id="A0A084VE97"/>
<organism evidence="1">
    <name type="scientific">Anopheles sinensis</name>
    <name type="common">Mosquito</name>
    <dbReference type="NCBI Taxonomy" id="74873"/>
    <lineage>
        <taxon>Eukaryota</taxon>
        <taxon>Metazoa</taxon>
        <taxon>Ecdysozoa</taxon>
        <taxon>Arthropoda</taxon>
        <taxon>Hexapoda</taxon>
        <taxon>Insecta</taxon>
        <taxon>Pterygota</taxon>
        <taxon>Neoptera</taxon>
        <taxon>Endopterygota</taxon>
        <taxon>Diptera</taxon>
        <taxon>Nematocera</taxon>
        <taxon>Culicoidea</taxon>
        <taxon>Culicidae</taxon>
        <taxon>Anophelinae</taxon>
        <taxon>Anopheles</taxon>
    </lineage>
</organism>
<accession>A0A084VE97</accession>
<evidence type="ECO:0000313" key="1">
    <source>
        <dbReference type="EMBL" id="KFB36291.1"/>
    </source>
</evidence>
<evidence type="ECO:0000313" key="2">
    <source>
        <dbReference type="EnsemblMetazoa" id="ASIC003412-PA"/>
    </source>
</evidence>
<protein>
    <submittedName>
        <fullName evidence="1 2">Uncharacterized protein</fullName>
    </submittedName>
</protein>
<dbReference type="EMBL" id="ATLV01012261">
    <property type="status" value="NOT_ANNOTATED_CDS"/>
    <property type="molecule type" value="Genomic_DNA"/>
</dbReference>
<reference evidence="2" key="2">
    <citation type="submission" date="2020-05" db="UniProtKB">
        <authorList>
            <consortium name="EnsemblMetazoa"/>
        </authorList>
    </citation>
    <scope>IDENTIFICATION</scope>
</reference>
<dbReference type="VEuPathDB" id="VectorBase:ASIC003412"/>
<gene>
    <name evidence="1" type="ORF">ZHAS_00003412</name>
</gene>